<dbReference type="VEuPathDB" id="FungiDB:I7I52_01774"/>
<sequence>MRQRLFQYNLCSNGIGSQVFNPNKNRGGCWNPQIHPPTMPGLQRLYPFSAGFWRQFPWDKWSPIFGVRSK</sequence>
<evidence type="ECO:0000313" key="1">
    <source>
        <dbReference type="EMBL" id="KAG5303697.1"/>
    </source>
</evidence>
<accession>A0A8H7Z4G1</accession>
<dbReference type="EMBL" id="JAEVHI010000001">
    <property type="protein sequence ID" value="KAG5303697.1"/>
    <property type="molecule type" value="Genomic_DNA"/>
</dbReference>
<protein>
    <submittedName>
        <fullName evidence="1">Uncharacterized protein</fullName>
    </submittedName>
</protein>
<comment type="caution">
    <text evidence="1">The sequence shown here is derived from an EMBL/GenBank/DDBJ whole genome shotgun (WGS) entry which is preliminary data.</text>
</comment>
<evidence type="ECO:0000313" key="2">
    <source>
        <dbReference type="Proteomes" id="UP000670092"/>
    </source>
</evidence>
<dbReference type="Proteomes" id="UP000670092">
    <property type="component" value="Unassembled WGS sequence"/>
</dbReference>
<name>A0A8H7Z4G1_AJECA</name>
<organism evidence="1 2">
    <name type="scientific">Ajellomyces capsulatus</name>
    <name type="common">Darling's disease fungus</name>
    <name type="synonym">Histoplasma capsulatum</name>
    <dbReference type="NCBI Taxonomy" id="5037"/>
    <lineage>
        <taxon>Eukaryota</taxon>
        <taxon>Fungi</taxon>
        <taxon>Dikarya</taxon>
        <taxon>Ascomycota</taxon>
        <taxon>Pezizomycotina</taxon>
        <taxon>Eurotiomycetes</taxon>
        <taxon>Eurotiomycetidae</taxon>
        <taxon>Onygenales</taxon>
        <taxon>Ajellomycetaceae</taxon>
        <taxon>Histoplasma</taxon>
    </lineage>
</organism>
<dbReference type="AlphaFoldDB" id="A0A8H7Z4G1"/>
<reference evidence="1 2" key="1">
    <citation type="submission" date="2021-01" db="EMBL/GenBank/DDBJ databases">
        <title>Chromosome-level genome assembly of a human fungal pathogen reveals clustering of transcriptionally co-regulated genes.</title>
        <authorList>
            <person name="Voorhies M."/>
            <person name="Cohen S."/>
            <person name="Shea T.P."/>
            <person name="Petrus S."/>
            <person name="Munoz J.F."/>
            <person name="Poplawski S."/>
            <person name="Goldman W.E."/>
            <person name="Michael T."/>
            <person name="Cuomo C.A."/>
            <person name="Sil A."/>
            <person name="Beyhan S."/>
        </authorList>
    </citation>
    <scope>NUCLEOTIDE SEQUENCE [LARGE SCALE GENOMIC DNA]</scope>
    <source>
        <strain evidence="1 2">G184AR</strain>
    </source>
</reference>
<proteinExistence type="predicted"/>
<gene>
    <name evidence="1" type="ORF">I7I52_01774</name>
</gene>